<dbReference type="RefSeq" id="WP_154266737.1">
    <property type="nucleotide sequence ID" value="NZ_WKQP01000006.1"/>
</dbReference>
<name>A0A6L5T6C0_9FIRM</name>
<evidence type="ECO:0000256" key="7">
    <source>
        <dbReference type="ARBA" id="ARBA00023027"/>
    </source>
</evidence>
<gene>
    <name evidence="13" type="ORF">GKE07_05760</name>
</gene>
<keyword evidence="9" id="KW-0413">Isomerase</keyword>
<evidence type="ECO:0000259" key="12">
    <source>
        <dbReference type="Pfam" id="PF01370"/>
    </source>
</evidence>
<evidence type="ECO:0000256" key="4">
    <source>
        <dbReference type="ARBA" id="ARBA00007637"/>
    </source>
</evidence>
<dbReference type="EMBL" id="WKQP01000006">
    <property type="protein sequence ID" value="MSC59719.1"/>
    <property type="molecule type" value="Genomic_DNA"/>
</dbReference>
<comment type="pathway">
    <text evidence="3">Carbohydrate metabolism; galactose metabolism.</text>
</comment>
<dbReference type="Proteomes" id="UP000479563">
    <property type="component" value="Unassembled WGS sequence"/>
</dbReference>
<dbReference type="GO" id="GO:0006012">
    <property type="term" value="P:galactose metabolic process"/>
    <property type="evidence" value="ECO:0007669"/>
    <property type="project" value="UniProtKB-KW"/>
</dbReference>
<reference evidence="13 14" key="1">
    <citation type="journal article" date="2019" name="Nat. Med.">
        <title>A library of human gut bacterial isolates paired with longitudinal multiomics data enables mechanistic microbiome research.</title>
        <authorList>
            <person name="Poyet M."/>
            <person name="Groussin M."/>
            <person name="Gibbons S.M."/>
            <person name="Avila-Pacheco J."/>
            <person name="Jiang X."/>
            <person name="Kearney S.M."/>
            <person name="Perrotta A.R."/>
            <person name="Berdy B."/>
            <person name="Zhao S."/>
            <person name="Lieberman T.D."/>
            <person name="Swanson P.K."/>
            <person name="Smith M."/>
            <person name="Roesemann S."/>
            <person name="Alexander J.E."/>
            <person name="Rich S.A."/>
            <person name="Livny J."/>
            <person name="Vlamakis H."/>
            <person name="Clish C."/>
            <person name="Bullock K."/>
            <person name="Deik A."/>
            <person name="Scott J."/>
            <person name="Pierce K.A."/>
            <person name="Xavier R.J."/>
            <person name="Alm E.J."/>
        </authorList>
    </citation>
    <scope>NUCLEOTIDE SEQUENCE [LARGE SCALE GENOMIC DNA]</scope>
    <source>
        <strain evidence="13 14">BIOML-A11</strain>
    </source>
</reference>
<evidence type="ECO:0000256" key="6">
    <source>
        <dbReference type="ARBA" id="ARBA00018569"/>
    </source>
</evidence>
<evidence type="ECO:0000256" key="5">
    <source>
        <dbReference type="ARBA" id="ARBA00013189"/>
    </source>
</evidence>
<evidence type="ECO:0000313" key="14">
    <source>
        <dbReference type="Proteomes" id="UP000479563"/>
    </source>
</evidence>
<evidence type="ECO:0000313" key="13">
    <source>
        <dbReference type="EMBL" id="MSC59719.1"/>
    </source>
</evidence>
<feature type="domain" description="NAD-dependent epimerase/dehydratase" evidence="12">
    <location>
        <begin position="5"/>
        <end position="208"/>
    </location>
</feature>
<evidence type="ECO:0000256" key="3">
    <source>
        <dbReference type="ARBA" id="ARBA00004947"/>
    </source>
</evidence>
<comment type="similarity">
    <text evidence="4">Belongs to the NAD(P)-dependent epimerase/dehydratase family.</text>
</comment>
<protein>
    <recommendedName>
        <fullName evidence="6">UDP-glucose 4-epimerase</fullName>
        <ecNumber evidence="5">5.1.3.2</ecNumber>
    </recommendedName>
    <alternativeName>
        <fullName evidence="11">Galactowaldenase</fullName>
    </alternativeName>
    <alternativeName>
        <fullName evidence="10">UDP-galactose 4-epimerase</fullName>
    </alternativeName>
</protein>
<dbReference type="Pfam" id="PF01370">
    <property type="entry name" value="Epimerase"/>
    <property type="match status" value="1"/>
</dbReference>
<dbReference type="InterPro" id="IPR036291">
    <property type="entry name" value="NAD(P)-bd_dom_sf"/>
</dbReference>
<dbReference type="AlphaFoldDB" id="A0A6L5T6C0"/>
<comment type="cofactor">
    <cofactor evidence="2">
        <name>NAD(+)</name>
        <dbReference type="ChEBI" id="CHEBI:57540"/>
    </cofactor>
</comment>
<dbReference type="InterPro" id="IPR001509">
    <property type="entry name" value="Epimerase_deHydtase"/>
</dbReference>
<keyword evidence="8" id="KW-0299">Galactose metabolism</keyword>
<evidence type="ECO:0000256" key="10">
    <source>
        <dbReference type="ARBA" id="ARBA00031367"/>
    </source>
</evidence>
<dbReference type="GO" id="GO:0005829">
    <property type="term" value="C:cytosol"/>
    <property type="evidence" value="ECO:0007669"/>
    <property type="project" value="TreeGrafter"/>
</dbReference>
<dbReference type="GO" id="GO:0003978">
    <property type="term" value="F:UDP-glucose 4-epimerase activity"/>
    <property type="evidence" value="ECO:0007669"/>
    <property type="project" value="UniProtKB-EC"/>
</dbReference>
<evidence type="ECO:0000256" key="11">
    <source>
        <dbReference type="ARBA" id="ARBA00033067"/>
    </source>
</evidence>
<sequence>MKKTVLILGGTRFIGRYILELLNNDIFDVYYFHRGKTCFEPKVSSVEILGNRTNEDDVQQLFKQNFDVVIDISGERYEMVRLSVQYAKQNKPYYIFISSSSVYRQSTEAHNESDSLDLDCASSYTRDKIKSEKLVEDSFEKYAIIRPSKVYGPYNHINREQYFYEKLKKQDSIVLSRDPVLHFTYVEDLADGVCQILNKELTGIYNVAGKEPVRLSRFIEEIAKNMKASFSISWSNKTEAPLSDIPTCILNIQKMYDLCGWKPQFSLEEGMYNTLIYLKGR</sequence>
<evidence type="ECO:0000256" key="9">
    <source>
        <dbReference type="ARBA" id="ARBA00023235"/>
    </source>
</evidence>
<dbReference type="Gene3D" id="3.40.50.720">
    <property type="entry name" value="NAD(P)-binding Rossmann-like Domain"/>
    <property type="match status" value="1"/>
</dbReference>
<evidence type="ECO:0000256" key="2">
    <source>
        <dbReference type="ARBA" id="ARBA00001911"/>
    </source>
</evidence>
<comment type="catalytic activity">
    <reaction evidence="1">
        <text>UDP-alpha-D-glucose = UDP-alpha-D-galactose</text>
        <dbReference type="Rhea" id="RHEA:22168"/>
        <dbReference type="ChEBI" id="CHEBI:58885"/>
        <dbReference type="ChEBI" id="CHEBI:66914"/>
        <dbReference type="EC" id="5.1.3.2"/>
    </reaction>
</comment>
<dbReference type="PANTHER" id="PTHR43725:SF47">
    <property type="entry name" value="UDP-GLUCOSE 4-EPIMERASE"/>
    <property type="match status" value="1"/>
</dbReference>
<keyword evidence="8" id="KW-0119">Carbohydrate metabolism</keyword>
<keyword evidence="7" id="KW-0520">NAD</keyword>
<proteinExistence type="inferred from homology"/>
<evidence type="ECO:0000256" key="8">
    <source>
        <dbReference type="ARBA" id="ARBA00023144"/>
    </source>
</evidence>
<comment type="caution">
    <text evidence="13">The sequence shown here is derived from an EMBL/GenBank/DDBJ whole genome shotgun (WGS) entry which is preliminary data.</text>
</comment>
<evidence type="ECO:0000256" key="1">
    <source>
        <dbReference type="ARBA" id="ARBA00000083"/>
    </source>
</evidence>
<organism evidence="13 14">
    <name type="scientific">Agathobacter rectalis</name>
    <dbReference type="NCBI Taxonomy" id="39491"/>
    <lineage>
        <taxon>Bacteria</taxon>
        <taxon>Bacillati</taxon>
        <taxon>Bacillota</taxon>
        <taxon>Clostridia</taxon>
        <taxon>Lachnospirales</taxon>
        <taxon>Lachnospiraceae</taxon>
        <taxon>Agathobacter</taxon>
    </lineage>
</organism>
<dbReference type="SUPFAM" id="SSF51735">
    <property type="entry name" value="NAD(P)-binding Rossmann-fold domains"/>
    <property type="match status" value="1"/>
</dbReference>
<dbReference type="EC" id="5.1.3.2" evidence="5"/>
<dbReference type="PANTHER" id="PTHR43725">
    <property type="entry name" value="UDP-GLUCOSE 4-EPIMERASE"/>
    <property type="match status" value="1"/>
</dbReference>
<accession>A0A6L5T6C0</accession>